<dbReference type="InterPro" id="IPR021288">
    <property type="entry name" value="Surface_antigen"/>
</dbReference>
<feature type="chain" id="PRO_5004672149" evidence="2">
    <location>
        <begin position="26"/>
        <end position="448"/>
    </location>
</feature>
<dbReference type="Pfam" id="PF11054">
    <property type="entry name" value="Surface_antigen"/>
    <property type="match status" value="2"/>
</dbReference>
<proteinExistence type="predicted"/>
<reference evidence="3" key="2">
    <citation type="submission" date="2013-10" db="EMBL/GenBank/DDBJ databases">
        <authorList>
            <person name="Aslett M."/>
        </authorList>
    </citation>
    <scope>NUCLEOTIDE SEQUENCE [LARGE SCALE GENOMIC DNA]</scope>
    <source>
        <strain evidence="3">Houghton</strain>
    </source>
</reference>
<reference evidence="3" key="1">
    <citation type="submission" date="2013-10" db="EMBL/GenBank/DDBJ databases">
        <title>Genomic analysis of the causative agents of coccidiosis in chickens.</title>
        <authorList>
            <person name="Reid A.J."/>
            <person name="Blake D."/>
            <person name="Billington K."/>
            <person name="Browne H."/>
            <person name="Dunn M."/>
            <person name="Hung S."/>
            <person name="Kawahara F."/>
            <person name="Miranda-Saavedra D."/>
            <person name="Mourier T."/>
            <person name="Nagra H."/>
            <person name="Otto T.D."/>
            <person name="Rawlings N."/>
            <person name="Sanchez A."/>
            <person name="Sanders M."/>
            <person name="Subramaniam C."/>
            <person name="Tay Y."/>
            <person name="Dear P."/>
            <person name="Doerig C."/>
            <person name="Gruber A."/>
            <person name="Parkinson J."/>
            <person name="Shirley M."/>
            <person name="Wan K.L."/>
            <person name="Berriman M."/>
            <person name="Tomley F."/>
            <person name="Pain A."/>
        </authorList>
    </citation>
    <scope>NUCLEOTIDE SEQUENCE [LARGE SCALE GENOMIC DNA]</scope>
    <source>
        <strain evidence="3">Houghton</strain>
    </source>
</reference>
<sequence length="448" mass="48135">MPPLRLLTFVGISLLLVAKPSGINGQQDGETTIYSVKVGALVDLLCSRILEVIGWMSTAVRSPDENRRLAEKGNPPARSGSDPESFVKSTYAFQVVDTSTPSCTAAVDKWKAAYKNFNGLPPTYKEGNELYSNSDNFSFVAIYNPSENPAADCRTITCTKTITSTGDRTAQKEEGHALICLTTPDVLTTETETRPFTLDTVVQYKGCPRLRQKTLVAAMPTVSPIHTASAFCGFFNTSQQCRLTVVGTSLFLLTKASGINGQEAEIAIKYSVKLEGVSSSPLRDIDGTYAFEVVDASTPSCTAVVGKWKTAYKNFSGLPPSRKEGHELYNNSDNVSFVAIYNPSENPAPDFRVVTCTKTTTRTASNNDTGTPGGDRLTRIQDGSTTEKEEGHALTWLTTPDVLPDTETRPFTEDQWGKIVTAFEGSASAVLPSLLALAAASLGFAAAA</sequence>
<dbReference type="VEuPathDB" id="ToxoDB:EBH_0021240"/>
<feature type="region of interest" description="Disordered" evidence="1">
    <location>
        <begin position="64"/>
        <end position="85"/>
    </location>
</feature>
<evidence type="ECO:0000313" key="4">
    <source>
        <dbReference type="Proteomes" id="UP000030750"/>
    </source>
</evidence>
<keyword evidence="2" id="KW-0732">Signal</keyword>
<accession>U6L686</accession>
<evidence type="ECO:0000256" key="1">
    <source>
        <dbReference type="SAM" id="MobiDB-lite"/>
    </source>
</evidence>
<dbReference type="Proteomes" id="UP000030750">
    <property type="component" value="Unassembled WGS sequence"/>
</dbReference>
<protein>
    <submittedName>
        <fullName evidence="3">SAG family member</fullName>
    </submittedName>
</protein>
<dbReference type="AlphaFoldDB" id="U6L686"/>
<evidence type="ECO:0000256" key="2">
    <source>
        <dbReference type="SAM" id="SignalP"/>
    </source>
</evidence>
<feature type="signal peptide" evidence="2">
    <location>
        <begin position="1"/>
        <end position="25"/>
    </location>
</feature>
<evidence type="ECO:0000313" key="3">
    <source>
        <dbReference type="EMBL" id="CDJ45666.1"/>
    </source>
</evidence>
<keyword evidence="4" id="KW-1185">Reference proteome</keyword>
<organism evidence="3 4">
    <name type="scientific">Eimeria brunetti</name>
    <dbReference type="NCBI Taxonomy" id="51314"/>
    <lineage>
        <taxon>Eukaryota</taxon>
        <taxon>Sar</taxon>
        <taxon>Alveolata</taxon>
        <taxon>Apicomplexa</taxon>
        <taxon>Conoidasida</taxon>
        <taxon>Coccidia</taxon>
        <taxon>Eucoccidiorida</taxon>
        <taxon>Eimeriorina</taxon>
        <taxon>Eimeriidae</taxon>
        <taxon>Eimeria</taxon>
    </lineage>
</organism>
<gene>
    <name evidence="3" type="ORF">EBH_0021240</name>
</gene>
<name>U6L686_9EIME</name>
<dbReference type="EMBL" id="HG710174">
    <property type="protein sequence ID" value="CDJ45666.1"/>
    <property type="molecule type" value="Genomic_DNA"/>
</dbReference>